<reference evidence="7 8" key="1">
    <citation type="submission" date="2019-03" db="EMBL/GenBank/DDBJ databases">
        <title>Genomic Encyclopedia of Type Strains, Phase IV (KMG-IV): sequencing the most valuable type-strain genomes for metagenomic binning, comparative biology and taxonomic classification.</title>
        <authorList>
            <person name="Goeker M."/>
        </authorList>
    </citation>
    <scope>NUCLEOTIDE SEQUENCE [LARGE SCALE GENOMIC DNA]</scope>
    <source>
        <strain evidence="7 8">DSM 21153</strain>
    </source>
</reference>
<dbReference type="Gene3D" id="3.30.450.20">
    <property type="entry name" value="PAS domain"/>
    <property type="match status" value="1"/>
</dbReference>
<dbReference type="GO" id="GO:0003887">
    <property type="term" value="F:DNA-directed DNA polymerase activity"/>
    <property type="evidence" value="ECO:0007669"/>
    <property type="project" value="UniProtKB-EC"/>
</dbReference>
<feature type="domain" description="Exonuclease" evidence="6">
    <location>
        <begin position="490"/>
        <end position="660"/>
    </location>
</feature>
<keyword evidence="5" id="KW-0472">Membrane</keyword>
<dbReference type="RefSeq" id="WP_132695739.1">
    <property type="nucleotide sequence ID" value="NZ_SLVM01000016.1"/>
</dbReference>
<protein>
    <recommendedName>
        <fullName evidence="1">DNA-directed DNA polymerase</fullName>
        <ecNumber evidence="1">2.7.7.7</ecNumber>
    </recommendedName>
</protein>
<dbReference type="InterPro" id="IPR006054">
    <property type="entry name" value="DnaQ"/>
</dbReference>
<comment type="catalytic activity">
    <reaction evidence="4">
        <text>DNA(n) + a 2'-deoxyribonucleoside 5'-triphosphate = DNA(n+1) + diphosphate</text>
        <dbReference type="Rhea" id="RHEA:22508"/>
        <dbReference type="Rhea" id="RHEA-COMP:17339"/>
        <dbReference type="Rhea" id="RHEA-COMP:17340"/>
        <dbReference type="ChEBI" id="CHEBI:33019"/>
        <dbReference type="ChEBI" id="CHEBI:61560"/>
        <dbReference type="ChEBI" id="CHEBI:173112"/>
        <dbReference type="EC" id="2.7.7.7"/>
    </reaction>
</comment>
<dbReference type="InterPro" id="IPR013520">
    <property type="entry name" value="Ribonucl_H"/>
</dbReference>
<dbReference type="GO" id="GO:0005829">
    <property type="term" value="C:cytosol"/>
    <property type="evidence" value="ECO:0007669"/>
    <property type="project" value="TreeGrafter"/>
</dbReference>
<comment type="function">
    <text evidence="2">DNA polymerase III is a complex, multichain enzyme responsible for most of the replicative synthesis in bacteria. The epsilon subunit contain the editing function and is a proofreading 3'-5' exonuclease.</text>
</comment>
<dbReference type="Pfam" id="PF08448">
    <property type="entry name" value="PAS_4"/>
    <property type="match status" value="1"/>
</dbReference>
<dbReference type="GO" id="GO:0045004">
    <property type="term" value="P:DNA replication proofreading"/>
    <property type="evidence" value="ECO:0007669"/>
    <property type="project" value="TreeGrafter"/>
</dbReference>
<dbReference type="AlphaFoldDB" id="A0A4R1YSM3"/>
<accession>A0A4R1YSM3</accession>
<dbReference type="SUPFAM" id="SSF55785">
    <property type="entry name" value="PYP-like sensor domain (PAS domain)"/>
    <property type="match status" value="1"/>
</dbReference>
<evidence type="ECO:0000256" key="3">
    <source>
        <dbReference type="ARBA" id="ARBA00026073"/>
    </source>
</evidence>
<keyword evidence="5" id="KW-1133">Transmembrane helix</keyword>
<evidence type="ECO:0000256" key="2">
    <source>
        <dbReference type="ARBA" id="ARBA00025483"/>
    </source>
</evidence>
<dbReference type="EC" id="2.7.7.7" evidence="1"/>
<evidence type="ECO:0000256" key="1">
    <source>
        <dbReference type="ARBA" id="ARBA00012417"/>
    </source>
</evidence>
<dbReference type="GO" id="GO:0003677">
    <property type="term" value="F:DNA binding"/>
    <property type="evidence" value="ECO:0007669"/>
    <property type="project" value="InterPro"/>
</dbReference>
<dbReference type="InterPro" id="IPR035965">
    <property type="entry name" value="PAS-like_dom_sf"/>
</dbReference>
<evidence type="ECO:0000256" key="5">
    <source>
        <dbReference type="SAM" id="Phobius"/>
    </source>
</evidence>
<dbReference type="CDD" id="cd06127">
    <property type="entry name" value="DEDDh"/>
    <property type="match status" value="1"/>
</dbReference>
<evidence type="ECO:0000313" key="8">
    <source>
        <dbReference type="Proteomes" id="UP000295277"/>
    </source>
</evidence>
<organism evidence="7 8">
    <name type="scientific">Rhodovulum steppense</name>
    <dbReference type="NCBI Taxonomy" id="540251"/>
    <lineage>
        <taxon>Bacteria</taxon>
        <taxon>Pseudomonadati</taxon>
        <taxon>Pseudomonadota</taxon>
        <taxon>Alphaproteobacteria</taxon>
        <taxon>Rhodobacterales</taxon>
        <taxon>Paracoccaceae</taxon>
        <taxon>Rhodovulum</taxon>
    </lineage>
</organism>
<dbReference type="EMBL" id="SLVM01000016">
    <property type="protein sequence ID" value="TCM82628.1"/>
    <property type="molecule type" value="Genomic_DNA"/>
</dbReference>
<evidence type="ECO:0000259" key="6">
    <source>
        <dbReference type="SMART" id="SM00479"/>
    </source>
</evidence>
<comment type="caution">
    <text evidence="7">The sequence shown here is derived from an EMBL/GenBank/DDBJ whole genome shotgun (WGS) entry which is preliminary data.</text>
</comment>
<proteinExistence type="predicted"/>
<evidence type="ECO:0000256" key="4">
    <source>
        <dbReference type="ARBA" id="ARBA00049244"/>
    </source>
</evidence>
<dbReference type="Pfam" id="PF00929">
    <property type="entry name" value="RNase_T"/>
    <property type="match status" value="1"/>
</dbReference>
<dbReference type="OrthoDB" id="9804290at2"/>
<evidence type="ECO:0000313" key="7">
    <source>
        <dbReference type="EMBL" id="TCM82628.1"/>
    </source>
</evidence>
<dbReference type="PANTHER" id="PTHR30231">
    <property type="entry name" value="DNA POLYMERASE III SUBUNIT EPSILON"/>
    <property type="match status" value="1"/>
</dbReference>
<keyword evidence="8" id="KW-1185">Reference proteome</keyword>
<dbReference type="NCBIfam" id="TIGR00573">
    <property type="entry name" value="dnaq"/>
    <property type="match status" value="1"/>
</dbReference>
<gene>
    <name evidence="7" type="ORF">EV216_11683</name>
</gene>
<feature type="transmembrane region" description="Helical" evidence="5">
    <location>
        <begin position="12"/>
        <end position="32"/>
    </location>
</feature>
<dbReference type="SUPFAM" id="SSF53098">
    <property type="entry name" value="Ribonuclease H-like"/>
    <property type="match status" value="1"/>
</dbReference>
<dbReference type="SMART" id="SM00479">
    <property type="entry name" value="EXOIII"/>
    <property type="match status" value="1"/>
</dbReference>
<name>A0A4R1YSM3_9RHOB</name>
<dbReference type="InterPro" id="IPR012337">
    <property type="entry name" value="RNaseH-like_sf"/>
</dbReference>
<dbReference type="InterPro" id="IPR036397">
    <property type="entry name" value="RNaseH_sf"/>
</dbReference>
<sequence>MHERLGLRTRFALFFAALALGGLAILVLGLWLGHARAGGPADGFVIAGAVAGFGLAGLAAWVGLLFDQNVARPILALAADLTTRARADIDVDIDEAPARYLGALAPAANAINDALAETRAAQDRAVAEKTALLNRDKAMFEALLRDLAEGAVVATPDHRIMLYNRAAQGLLGDLGLDRRLTAFLRPEPLAHALDRMGARAARGELEAERFLAATACGERFLMARVSPIAVNGSRVGYVLIFHDATEDLDAHAERDHLFNTLLEAIRRPTAAIGALIDAIEADPDLCTDRRTSFFRQLRREQGALVVKVHEIAERHGTATARRWPMPAVASDDIFDALQARLPEDLRVEGARQFIRCDGFAITELLARVIGGLRSDPARCDFVLRAGACDREICLMLDWKGPELPDGQLDRWLAAPLSEGYGHYTGRDALEGHGTEMWSEATATGNRLMLPLQAAKAPVLTPADPRPEFYDFTLPPPVSDEIAERPLSELRFVVFDTETTGLSPRAGDEIVQIGGVPIVNGRILRGEAFDMLVNPGRHIPAASTAVHGIDNARVAVAPDIVEAGRRFHAYCEGAVLVAHNAAFDMAFLKLKEDRIGLRFDQPALCTVLLAAALYPDADDLTLDALATRFGVTLANEHRHTALGDALATAEVFRHMLGVLEGAGIGTLGEAIARSDQMHRIRKAQNY</sequence>
<dbReference type="Gene3D" id="3.30.420.10">
    <property type="entry name" value="Ribonuclease H-like superfamily/Ribonuclease H"/>
    <property type="match status" value="1"/>
</dbReference>
<dbReference type="InterPro" id="IPR013656">
    <property type="entry name" value="PAS_4"/>
</dbReference>
<dbReference type="GO" id="GO:0008408">
    <property type="term" value="F:3'-5' exonuclease activity"/>
    <property type="evidence" value="ECO:0007669"/>
    <property type="project" value="TreeGrafter"/>
</dbReference>
<dbReference type="FunFam" id="3.30.420.10:FF:000045">
    <property type="entry name" value="3'-5' exonuclease DinG"/>
    <property type="match status" value="1"/>
</dbReference>
<dbReference type="PANTHER" id="PTHR30231:SF41">
    <property type="entry name" value="DNA POLYMERASE III SUBUNIT EPSILON"/>
    <property type="match status" value="1"/>
</dbReference>
<comment type="subunit">
    <text evidence="3">DNA polymerase III contains a core (composed of alpha, epsilon and theta chains) that associates with a tau subunit. This core dimerizes to form the POLIII' complex. PolIII' associates with the gamma complex (composed of gamma, delta, delta', psi and chi chains) and with the beta chain to form the complete DNA polymerase III complex.</text>
</comment>
<keyword evidence="5" id="KW-0812">Transmembrane</keyword>
<dbReference type="Proteomes" id="UP000295277">
    <property type="component" value="Unassembled WGS sequence"/>
</dbReference>
<feature type="transmembrane region" description="Helical" evidence="5">
    <location>
        <begin position="44"/>
        <end position="66"/>
    </location>
</feature>